<feature type="region of interest" description="Disordered" evidence="18">
    <location>
        <begin position="40"/>
        <end position="71"/>
    </location>
</feature>
<evidence type="ECO:0000256" key="2">
    <source>
        <dbReference type="ARBA" id="ARBA00010794"/>
    </source>
</evidence>
<evidence type="ECO:0000256" key="3">
    <source>
        <dbReference type="ARBA" id="ARBA00022528"/>
    </source>
</evidence>
<keyword evidence="9" id="KW-0418">Kinase</keyword>
<dbReference type="InterPro" id="IPR039606">
    <property type="entry name" value="Phytol/farnesol_kinase"/>
</dbReference>
<name>A0ABY8U6J3_TETOB</name>
<proteinExistence type="inferred from homology"/>
<keyword evidence="5" id="KW-0808">Transferase</keyword>
<evidence type="ECO:0000256" key="11">
    <source>
        <dbReference type="ARBA" id="ARBA00022946"/>
    </source>
</evidence>
<evidence type="ECO:0000256" key="18">
    <source>
        <dbReference type="SAM" id="MobiDB-lite"/>
    </source>
</evidence>
<evidence type="ECO:0000256" key="17">
    <source>
        <dbReference type="PROSITE-ProRule" id="PRU00134"/>
    </source>
</evidence>
<gene>
    <name evidence="20" type="ORF">OEZ85_012974</name>
</gene>
<comment type="pathway">
    <text evidence="14">Cofactor biosynthesis; tocopherol biosynthesis.</text>
</comment>
<keyword evidence="13" id="KW-0472">Membrane</keyword>
<evidence type="ECO:0000256" key="14">
    <source>
        <dbReference type="ARBA" id="ARBA00024015"/>
    </source>
</evidence>
<evidence type="ECO:0000256" key="10">
    <source>
        <dbReference type="ARBA" id="ARBA00022833"/>
    </source>
</evidence>
<dbReference type="Pfam" id="PF01753">
    <property type="entry name" value="zf-MYND"/>
    <property type="match status" value="1"/>
</dbReference>
<protein>
    <recommendedName>
        <fullName evidence="15">phytol kinase</fullName>
        <ecNumber evidence="15">2.7.1.182</ecNumber>
    </recommendedName>
</protein>
<dbReference type="EMBL" id="CP126214">
    <property type="protein sequence ID" value="WIA16268.1"/>
    <property type="molecule type" value="Genomic_DNA"/>
</dbReference>
<keyword evidence="10" id="KW-0862">Zinc</keyword>
<keyword evidence="11" id="KW-0809">Transit peptide</keyword>
<evidence type="ECO:0000256" key="15">
    <source>
        <dbReference type="ARBA" id="ARBA00039024"/>
    </source>
</evidence>
<reference evidence="20 21" key="1">
    <citation type="submission" date="2023-05" db="EMBL/GenBank/DDBJ databases">
        <title>A 100% complete, gapless, phased diploid assembly of the Scenedesmus obliquus UTEX 3031 genome.</title>
        <authorList>
            <person name="Biondi T.C."/>
            <person name="Hanschen E.R."/>
            <person name="Kwon T."/>
            <person name="Eng W."/>
            <person name="Kruse C.P.S."/>
            <person name="Koehler S.I."/>
            <person name="Kunde Y."/>
            <person name="Gleasner C.D."/>
            <person name="You Mak K.T."/>
            <person name="Polle J."/>
            <person name="Hovde B.T."/>
            <person name="Starkenburg S.R."/>
        </authorList>
    </citation>
    <scope>NUCLEOTIDE SEQUENCE [LARGE SCALE GENOMIC DNA]</scope>
    <source>
        <strain evidence="20 21">DOE0152z</strain>
    </source>
</reference>
<keyword evidence="4" id="KW-0934">Plastid</keyword>
<evidence type="ECO:0000313" key="20">
    <source>
        <dbReference type="EMBL" id="WIA16268.1"/>
    </source>
</evidence>
<evidence type="ECO:0000259" key="19">
    <source>
        <dbReference type="PROSITE" id="PS50865"/>
    </source>
</evidence>
<evidence type="ECO:0000256" key="7">
    <source>
        <dbReference type="ARBA" id="ARBA00022723"/>
    </source>
</evidence>
<dbReference type="Gene3D" id="6.10.140.2220">
    <property type="match status" value="1"/>
</dbReference>
<keyword evidence="3" id="KW-0150">Chloroplast</keyword>
<keyword evidence="8 17" id="KW-0863">Zinc-finger</keyword>
<dbReference type="PANTHER" id="PTHR32523:SF8">
    <property type="entry name" value="DOLICHOL KINASE"/>
    <property type="match status" value="1"/>
</dbReference>
<dbReference type="EC" id="2.7.1.182" evidence="15"/>
<keyword evidence="7" id="KW-0479">Metal-binding</keyword>
<evidence type="ECO:0000256" key="12">
    <source>
        <dbReference type="ARBA" id="ARBA00022989"/>
    </source>
</evidence>
<comment type="similarity">
    <text evidence="2">Belongs to the polyprenol kinase family.</text>
</comment>
<feature type="domain" description="MYND-type" evidence="19">
    <location>
        <begin position="226"/>
        <end position="277"/>
    </location>
</feature>
<dbReference type="PROSITE" id="PS01360">
    <property type="entry name" value="ZF_MYND_1"/>
    <property type="match status" value="1"/>
</dbReference>
<evidence type="ECO:0000256" key="13">
    <source>
        <dbReference type="ARBA" id="ARBA00023136"/>
    </source>
</evidence>
<keyword evidence="21" id="KW-1185">Reference proteome</keyword>
<keyword evidence="12" id="KW-1133">Transmembrane helix</keyword>
<evidence type="ECO:0000256" key="6">
    <source>
        <dbReference type="ARBA" id="ARBA00022692"/>
    </source>
</evidence>
<dbReference type="InterPro" id="IPR002893">
    <property type="entry name" value="Znf_MYND"/>
</dbReference>
<organism evidence="20 21">
    <name type="scientific">Tetradesmus obliquus</name>
    <name type="common">Green alga</name>
    <name type="synonym">Acutodesmus obliquus</name>
    <dbReference type="NCBI Taxonomy" id="3088"/>
    <lineage>
        <taxon>Eukaryota</taxon>
        <taxon>Viridiplantae</taxon>
        <taxon>Chlorophyta</taxon>
        <taxon>core chlorophytes</taxon>
        <taxon>Chlorophyceae</taxon>
        <taxon>CS clade</taxon>
        <taxon>Sphaeropleales</taxon>
        <taxon>Scenedesmaceae</taxon>
        <taxon>Tetradesmus</taxon>
    </lineage>
</organism>
<evidence type="ECO:0000256" key="16">
    <source>
        <dbReference type="ARBA" id="ARBA00048889"/>
    </source>
</evidence>
<evidence type="ECO:0000256" key="9">
    <source>
        <dbReference type="ARBA" id="ARBA00022777"/>
    </source>
</evidence>
<comment type="subcellular location">
    <subcellularLocation>
        <location evidence="1">Plastid</location>
        <location evidence="1">Chloroplast membrane</location>
        <topology evidence="1">Multi-pass membrane protein</topology>
    </subcellularLocation>
</comment>
<dbReference type="SUPFAM" id="SSF144232">
    <property type="entry name" value="HIT/MYND zinc finger-like"/>
    <property type="match status" value="1"/>
</dbReference>
<comment type="catalytic activity">
    <reaction evidence="16">
        <text>phytol + CTP = phytyl phosphate + CDP + H(+)</text>
        <dbReference type="Rhea" id="RHEA:38055"/>
        <dbReference type="ChEBI" id="CHEBI:15378"/>
        <dbReference type="ChEBI" id="CHEBI:17327"/>
        <dbReference type="ChEBI" id="CHEBI:37563"/>
        <dbReference type="ChEBI" id="CHEBI:58069"/>
        <dbReference type="ChEBI" id="CHEBI:75483"/>
        <dbReference type="EC" id="2.7.1.182"/>
    </reaction>
</comment>
<feature type="compositionally biased region" description="Low complexity" evidence="18">
    <location>
        <begin position="45"/>
        <end position="62"/>
    </location>
</feature>
<dbReference type="PROSITE" id="PS50865">
    <property type="entry name" value="ZF_MYND_2"/>
    <property type="match status" value="1"/>
</dbReference>
<dbReference type="Proteomes" id="UP001244341">
    <property type="component" value="Chromosome 7b"/>
</dbReference>
<evidence type="ECO:0000256" key="4">
    <source>
        <dbReference type="ARBA" id="ARBA00022640"/>
    </source>
</evidence>
<evidence type="ECO:0000313" key="21">
    <source>
        <dbReference type="Proteomes" id="UP001244341"/>
    </source>
</evidence>
<evidence type="ECO:0000256" key="8">
    <source>
        <dbReference type="ARBA" id="ARBA00022771"/>
    </source>
</evidence>
<dbReference type="PANTHER" id="PTHR32523">
    <property type="entry name" value="PHYTOL KINASE 1, CHLOROPLASTIC"/>
    <property type="match status" value="1"/>
</dbReference>
<evidence type="ECO:0000256" key="5">
    <source>
        <dbReference type="ARBA" id="ARBA00022679"/>
    </source>
</evidence>
<evidence type="ECO:0000256" key="1">
    <source>
        <dbReference type="ARBA" id="ARBA00004508"/>
    </source>
</evidence>
<sequence length="290" mass="31237">MLKSQSLGNHPVLKRGSAQDILDGTQVLAVLDNLEARLRSPHKGASSSSSSSTAAASSSTSTPQPLDDPAPSNALAVNALSYVSSITAALLTTHCRRPEDTAPLTREPLSGIRKALLPRMRQFLFAPTPQVVQAALQTAGILTGLPMLPGFAQVEQMIIFDRHPTRWVLAWFLDSGAAVVTPQQLRSLQEGLQTALGAVSDSGPGVKPIAVDFDFPASSFQEVAVCDACGRHNCFPVLVRWAWAEPCQLKACSGCRQRRYCSTECQKVHWQGHRQRCKAMQAQRAAEAAK</sequence>
<keyword evidence="6" id="KW-0812">Transmembrane</keyword>
<accession>A0ABY8U6J3</accession>